<evidence type="ECO:0000256" key="1">
    <source>
        <dbReference type="SAM" id="Phobius"/>
    </source>
</evidence>
<reference evidence="2 3" key="1">
    <citation type="submission" date="2019-04" db="EMBL/GenBank/DDBJ databases">
        <title>Friends and foes A comparative genomics study of 23 Aspergillus species from section Flavi.</title>
        <authorList>
            <consortium name="DOE Joint Genome Institute"/>
            <person name="Kjaerbolling I."/>
            <person name="Vesth T."/>
            <person name="Frisvad J.C."/>
            <person name="Nybo J.L."/>
            <person name="Theobald S."/>
            <person name="Kildgaard S."/>
            <person name="Isbrandt T."/>
            <person name="Kuo A."/>
            <person name="Sato A."/>
            <person name="Lyhne E.K."/>
            <person name="Kogle M.E."/>
            <person name="Wiebenga A."/>
            <person name="Kun R.S."/>
            <person name="Lubbers R.J."/>
            <person name="Makela M.R."/>
            <person name="Barry K."/>
            <person name="Chovatia M."/>
            <person name="Clum A."/>
            <person name="Daum C."/>
            <person name="Haridas S."/>
            <person name="He G."/>
            <person name="LaButti K."/>
            <person name="Lipzen A."/>
            <person name="Mondo S."/>
            <person name="Riley R."/>
            <person name="Salamov A."/>
            <person name="Simmons B.A."/>
            <person name="Magnuson J.K."/>
            <person name="Henrissat B."/>
            <person name="Mortensen U.H."/>
            <person name="Larsen T.O."/>
            <person name="Devries R.P."/>
            <person name="Grigoriev I.V."/>
            <person name="Machida M."/>
            <person name="Baker S.E."/>
            <person name="Andersen M.R."/>
        </authorList>
    </citation>
    <scope>NUCLEOTIDE SEQUENCE [LARGE SCALE GENOMIC DNA]</scope>
    <source>
        <strain evidence="2 3">CBS 151.66</strain>
    </source>
</reference>
<keyword evidence="3" id="KW-1185">Reference proteome</keyword>
<keyword evidence="1" id="KW-0472">Membrane</keyword>
<evidence type="ECO:0000313" key="3">
    <source>
        <dbReference type="Proteomes" id="UP000326565"/>
    </source>
</evidence>
<sequence>MDVRYTGIFLMCGGSYAAFNVVRALIASTIPRTRTKRAIVYGLYFFPTKDSPQCRPGVSILSCFAAGKYLVGNLPN</sequence>
<name>A0A5N5WZH8_9EURO</name>
<feature type="transmembrane region" description="Helical" evidence="1">
    <location>
        <begin position="6"/>
        <end position="26"/>
    </location>
</feature>
<keyword evidence="1" id="KW-1133">Transmembrane helix</keyword>
<accession>A0A5N5WZH8</accession>
<organism evidence="2 3">
    <name type="scientific">Aspergillus leporis</name>
    <dbReference type="NCBI Taxonomy" id="41062"/>
    <lineage>
        <taxon>Eukaryota</taxon>
        <taxon>Fungi</taxon>
        <taxon>Dikarya</taxon>
        <taxon>Ascomycota</taxon>
        <taxon>Pezizomycotina</taxon>
        <taxon>Eurotiomycetes</taxon>
        <taxon>Eurotiomycetidae</taxon>
        <taxon>Eurotiales</taxon>
        <taxon>Aspergillaceae</taxon>
        <taxon>Aspergillus</taxon>
        <taxon>Aspergillus subgen. Circumdati</taxon>
    </lineage>
</organism>
<dbReference type="OrthoDB" id="2250022at2759"/>
<dbReference type="EMBL" id="ML732246">
    <property type="protein sequence ID" value="KAB8072472.1"/>
    <property type="molecule type" value="Genomic_DNA"/>
</dbReference>
<keyword evidence="1" id="KW-0812">Transmembrane</keyword>
<dbReference type="Proteomes" id="UP000326565">
    <property type="component" value="Unassembled WGS sequence"/>
</dbReference>
<evidence type="ECO:0000313" key="2">
    <source>
        <dbReference type="EMBL" id="KAB8072472.1"/>
    </source>
</evidence>
<dbReference type="AlphaFoldDB" id="A0A5N5WZH8"/>
<protein>
    <submittedName>
        <fullName evidence="2">Uncharacterized protein</fullName>
    </submittedName>
</protein>
<proteinExistence type="predicted"/>
<gene>
    <name evidence="2" type="ORF">BDV29DRAFT_177273</name>
</gene>